<dbReference type="PRINTS" id="PR01573">
    <property type="entry name" value="SUPERTUBBY"/>
</dbReference>
<dbReference type="GO" id="GO:0005929">
    <property type="term" value="C:cilium"/>
    <property type="evidence" value="ECO:0007669"/>
    <property type="project" value="TreeGrafter"/>
</dbReference>
<comment type="similarity">
    <text evidence="2">Belongs to the TUB family.</text>
</comment>
<dbReference type="PANTHER" id="PTHR16517:SF7">
    <property type="entry name" value="PROTEIN KING TUBBY"/>
    <property type="match status" value="1"/>
</dbReference>
<evidence type="ECO:0000256" key="1">
    <source>
        <dbReference type="ARBA" id="ARBA00004496"/>
    </source>
</evidence>
<evidence type="ECO:0000313" key="7">
    <source>
        <dbReference type="EMBL" id="CAF3625939.1"/>
    </source>
</evidence>
<dbReference type="EMBL" id="CAJOBC010000787">
    <property type="protein sequence ID" value="CAF3625939.1"/>
    <property type="molecule type" value="Genomic_DNA"/>
</dbReference>
<organism evidence="6 8">
    <name type="scientific">Didymodactylos carnosus</name>
    <dbReference type="NCBI Taxonomy" id="1234261"/>
    <lineage>
        <taxon>Eukaryota</taxon>
        <taxon>Metazoa</taxon>
        <taxon>Spiralia</taxon>
        <taxon>Gnathifera</taxon>
        <taxon>Rotifera</taxon>
        <taxon>Eurotatoria</taxon>
        <taxon>Bdelloidea</taxon>
        <taxon>Philodinida</taxon>
        <taxon>Philodinidae</taxon>
        <taxon>Didymodactylos</taxon>
    </lineage>
</organism>
<feature type="region of interest" description="Disordered" evidence="4">
    <location>
        <begin position="167"/>
        <end position="211"/>
    </location>
</feature>
<feature type="compositionally biased region" description="Polar residues" evidence="4">
    <location>
        <begin position="86"/>
        <end position="97"/>
    </location>
</feature>
<evidence type="ECO:0000313" key="6">
    <source>
        <dbReference type="EMBL" id="CAF0838767.1"/>
    </source>
</evidence>
<dbReference type="EMBL" id="CAJNOQ010000788">
    <property type="protein sequence ID" value="CAF0838767.1"/>
    <property type="molecule type" value="Genomic_DNA"/>
</dbReference>
<keyword evidence="3" id="KW-0963">Cytoplasm</keyword>
<dbReference type="GO" id="GO:0005737">
    <property type="term" value="C:cytoplasm"/>
    <property type="evidence" value="ECO:0007669"/>
    <property type="project" value="UniProtKB-SubCell"/>
</dbReference>
<evidence type="ECO:0000313" key="8">
    <source>
        <dbReference type="Proteomes" id="UP000663829"/>
    </source>
</evidence>
<dbReference type="Pfam" id="PF01167">
    <property type="entry name" value="Tub"/>
    <property type="match status" value="1"/>
</dbReference>
<keyword evidence="8" id="KW-1185">Reference proteome</keyword>
<evidence type="ECO:0000256" key="3">
    <source>
        <dbReference type="ARBA" id="ARBA00022490"/>
    </source>
</evidence>
<dbReference type="SUPFAM" id="SSF54518">
    <property type="entry name" value="Tubby C-terminal domain-like"/>
    <property type="match status" value="1"/>
</dbReference>
<dbReference type="FunFam" id="3.20.90.10:FF:000001">
    <property type="entry name" value="Tubby-like protein"/>
    <property type="match status" value="1"/>
</dbReference>
<dbReference type="Proteomes" id="UP000681722">
    <property type="component" value="Unassembled WGS sequence"/>
</dbReference>
<feature type="compositionally biased region" description="Low complexity" evidence="4">
    <location>
        <begin position="184"/>
        <end position="209"/>
    </location>
</feature>
<dbReference type="PANTHER" id="PTHR16517">
    <property type="entry name" value="TUBBY-RELATED"/>
    <property type="match status" value="1"/>
</dbReference>
<dbReference type="PROSITE" id="PS01200">
    <property type="entry name" value="TUB_1"/>
    <property type="match status" value="1"/>
</dbReference>
<dbReference type="InterPro" id="IPR025659">
    <property type="entry name" value="Tubby-like_C"/>
</dbReference>
<feature type="compositionally biased region" description="Basic residues" evidence="4">
    <location>
        <begin position="167"/>
        <end position="179"/>
    </location>
</feature>
<dbReference type="Gene3D" id="3.20.90.10">
    <property type="entry name" value="Tubby Protein, Chain A"/>
    <property type="match status" value="1"/>
</dbReference>
<feature type="domain" description="Tubby C-terminal" evidence="5">
    <location>
        <begin position="393"/>
        <end position="632"/>
    </location>
</feature>
<feature type="compositionally biased region" description="Basic residues" evidence="4">
    <location>
        <begin position="283"/>
        <end position="295"/>
    </location>
</feature>
<comment type="subcellular location">
    <subcellularLocation>
        <location evidence="1">Cytoplasm</location>
    </subcellularLocation>
</comment>
<dbReference type="AlphaFoldDB" id="A0A813VDR5"/>
<evidence type="ECO:0000256" key="4">
    <source>
        <dbReference type="SAM" id="MobiDB-lite"/>
    </source>
</evidence>
<proteinExistence type="inferred from homology"/>
<sequence>MNNDRLPGQIDDDDDDIIPKKFDQDKLTLKVIKRVMIFMNHTTKRDGDIRVHRRPVPTDLSYPDVPYGFDNKTFHPDDVEPIPRLPSTQPLRTLKVNSNEKVRNNGNSPNNSRPTTTTTTVSRPQSTNSMKTPSIPAQVQILSGVTVTDSLDDEDIPLTDDITTAKHRSLKKANQRRRALQNQTSTLSTSSLSPPSSPTTTTTKTSSTSNINNNKKYIRCLIVASNNHQNNNAYTSENENIYDNHHLANNSITNSVKYLNKHKSTLGTTNNPPLSSSQQNGAHNRKERKERRRRHQANEENSKSQQNNNNNNNNNNNSNNDDFHHQRNNEQNNPSYESLLVGNSDSDGEKEPQQVRPVDDERQSLMENPSPSIGLALRSLFELITEDLDKFVYQPAPNGLGDIQCRITRDKRGVEKGLFPTYYMHAERPDGKKFFILAGRKRRRSATSNYLISTDATDLSRDGERFIGKLRGNMIGTQFTVYDHGTNPKRGIPVDERRREVAAIETNILGFKGPRKMTILIPGMSKDHHRVEVRPSTEQESLYERWRRKDMENILELHNKTPVWNEETQSYVLNFHGRVTQASVKNFQVVHDDDQDYVVMQFGRVSDDVFTCDYKYPLCAVQAFGVALSSFDGKLACE</sequence>
<accession>A0A813VDR5</accession>
<dbReference type="Proteomes" id="UP000663829">
    <property type="component" value="Unassembled WGS sequence"/>
</dbReference>
<dbReference type="GO" id="GO:0061512">
    <property type="term" value="P:protein localization to cilium"/>
    <property type="evidence" value="ECO:0007669"/>
    <property type="project" value="TreeGrafter"/>
</dbReference>
<evidence type="ECO:0000256" key="2">
    <source>
        <dbReference type="ARBA" id="ARBA00007129"/>
    </source>
</evidence>
<feature type="compositionally biased region" description="Low complexity" evidence="4">
    <location>
        <begin position="303"/>
        <end position="320"/>
    </location>
</feature>
<feature type="compositionally biased region" description="Low complexity" evidence="4">
    <location>
        <begin position="104"/>
        <end position="128"/>
    </location>
</feature>
<feature type="compositionally biased region" description="Polar residues" evidence="4">
    <location>
        <begin position="265"/>
        <end position="282"/>
    </location>
</feature>
<feature type="region of interest" description="Disordered" evidence="4">
    <location>
        <begin position="69"/>
        <end position="137"/>
    </location>
</feature>
<protein>
    <recommendedName>
        <fullName evidence="5">Tubby C-terminal domain-containing protein</fullName>
    </recommendedName>
</protein>
<feature type="compositionally biased region" description="Polar residues" evidence="4">
    <location>
        <begin position="329"/>
        <end position="345"/>
    </location>
</feature>
<gene>
    <name evidence="6" type="ORF">GPM918_LOCUS5449</name>
    <name evidence="7" type="ORF">SRO942_LOCUS5443</name>
</gene>
<dbReference type="InterPro" id="IPR000007">
    <property type="entry name" value="Tubby_C"/>
</dbReference>
<comment type="caution">
    <text evidence="6">The sequence shown here is derived from an EMBL/GenBank/DDBJ whole genome shotgun (WGS) entry which is preliminary data.</text>
</comment>
<feature type="region of interest" description="Disordered" evidence="4">
    <location>
        <begin position="263"/>
        <end position="370"/>
    </location>
</feature>
<evidence type="ECO:0000259" key="5">
    <source>
        <dbReference type="Pfam" id="PF01167"/>
    </source>
</evidence>
<reference evidence="6" key="1">
    <citation type="submission" date="2021-02" db="EMBL/GenBank/DDBJ databases">
        <authorList>
            <person name="Nowell W R."/>
        </authorList>
    </citation>
    <scope>NUCLEOTIDE SEQUENCE</scope>
</reference>
<dbReference type="InterPro" id="IPR018066">
    <property type="entry name" value="Tubby_C_CS"/>
</dbReference>
<feature type="compositionally biased region" description="Basic and acidic residues" evidence="4">
    <location>
        <begin position="347"/>
        <end position="364"/>
    </location>
</feature>
<name>A0A813VDR5_9BILA</name>
<dbReference type="OrthoDB" id="8775810at2759"/>